<dbReference type="VEuPathDB" id="FungiDB:NCU06426"/>
<dbReference type="PaxDb" id="5141-EFNCRP00000006270"/>
<name>Q7RYY9_NEUCR</name>
<sequence>MTNFCNSVRRKVSADTGKPKVPHKLNVHYTKGRKFVYPAVVKRHSRAVIGYNTDGTIDTPSRVLSASTDLPLLMGSATQIHDKNQEAVPFRAKPRTVLSHGGASALPERLVLYMTTALRKLQYLLGSVGVWSAPGGS</sequence>
<dbReference type="HOGENOM" id="CLU_1865662_0_0_1"/>
<gene>
    <name evidence="1" type="ORF">NCU06426</name>
</gene>
<protein>
    <submittedName>
        <fullName evidence="1">Uncharacterized protein</fullName>
    </submittedName>
</protein>
<keyword evidence="2" id="KW-1185">Reference proteome</keyword>
<proteinExistence type="predicted"/>
<dbReference type="GeneID" id="3873486"/>
<accession>Q7RYY9</accession>
<dbReference type="RefSeq" id="XP_957317.1">
    <property type="nucleotide sequence ID" value="XM_952224.1"/>
</dbReference>
<dbReference type="EMBL" id="CM002238">
    <property type="protein sequence ID" value="EAA28081.1"/>
    <property type="molecule type" value="Genomic_DNA"/>
</dbReference>
<dbReference type="InParanoid" id="Q7RYY9"/>
<dbReference type="Proteomes" id="UP000001805">
    <property type="component" value="Chromosome 3, Linkage Group III"/>
</dbReference>
<evidence type="ECO:0000313" key="1">
    <source>
        <dbReference type="EMBL" id="EAA28081.1"/>
    </source>
</evidence>
<organism evidence="1 2">
    <name type="scientific">Neurospora crassa (strain ATCC 24698 / 74-OR23-1A / CBS 708.71 / DSM 1257 / FGSC 987)</name>
    <dbReference type="NCBI Taxonomy" id="367110"/>
    <lineage>
        <taxon>Eukaryota</taxon>
        <taxon>Fungi</taxon>
        <taxon>Dikarya</taxon>
        <taxon>Ascomycota</taxon>
        <taxon>Pezizomycotina</taxon>
        <taxon>Sordariomycetes</taxon>
        <taxon>Sordariomycetidae</taxon>
        <taxon>Sordariales</taxon>
        <taxon>Sordariaceae</taxon>
        <taxon>Neurospora</taxon>
    </lineage>
</organism>
<evidence type="ECO:0000313" key="2">
    <source>
        <dbReference type="Proteomes" id="UP000001805"/>
    </source>
</evidence>
<dbReference type="AlphaFoldDB" id="Q7RYY9"/>
<dbReference type="KEGG" id="ncr:NCU06426"/>
<reference evidence="1 2" key="1">
    <citation type="journal article" date="2003" name="Nature">
        <title>The genome sequence of the filamentous fungus Neurospora crassa.</title>
        <authorList>
            <person name="Galagan J.E."/>
            <person name="Calvo S.E."/>
            <person name="Borkovich K.A."/>
            <person name="Selker E.U."/>
            <person name="Read N.D."/>
            <person name="Jaffe D."/>
            <person name="FitzHugh W."/>
            <person name="Ma L.J."/>
            <person name="Smirnov S."/>
            <person name="Purcell S."/>
            <person name="Rehman B."/>
            <person name="Elkins T."/>
            <person name="Engels R."/>
            <person name="Wang S."/>
            <person name="Nielsen C.B."/>
            <person name="Butler J."/>
            <person name="Endrizzi M."/>
            <person name="Qui D."/>
            <person name="Ianakiev P."/>
            <person name="Bell-Pedersen D."/>
            <person name="Nelson M.A."/>
            <person name="Werner-Washburne M."/>
            <person name="Selitrennikoff C.P."/>
            <person name="Kinsey J.A."/>
            <person name="Braun E.L."/>
            <person name="Zelter A."/>
            <person name="Schulte U."/>
            <person name="Kothe G.O."/>
            <person name="Jedd G."/>
            <person name="Mewes W."/>
            <person name="Staben C."/>
            <person name="Marcotte E."/>
            <person name="Greenberg D."/>
            <person name="Roy A."/>
            <person name="Foley K."/>
            <person name="Naylor J."/>
            <person name="Stange-Thomann N."/>
            <person name="Barrett R."/>
            <person name="Gnerre S."/>
            <person name="Kamal M."/>
            <person name="Kamvysselis M."/>
            <person name="Mauceli E."/>
            <person name="Bielke C."/>
            <person name="Rudd S."/>
            <person name="Frishman D."/>
            <person name="Krystofova S."/>
            <person name="Rasmussen C."/>
            <person name="Metzenberg R.L."/>
            <person name="Perkins D.D."/>
            <person name="Kroken S."/>
            <person name="Cogoni C."/>
            <person name="Macino G."/>
            <person name="Catcheside D."/>
            <person name="Li W."/>
            <person name="Pratt R.J."/>
            <person name="Osmani S.A."/>
            <person name="DeSouza C.P."/>
            <person name="Glass L."/>
            <person name="Orbach M.J."/>
            <person name="Berglund J.A."/>
            <person name="Voelker R."/>
            <person name="Yarden O."/>
            <person name="Plamann M."/>
            <person name="Seiler S."/>
            <person name="Dunlap J."/>
            <person name="Radford A."/>
            <person name="Aramayo R."/>
            <person name="Natvig D.O."/>
            <person name="Alex L.A."/>
            <person name="Mannhaupt G."/>
            <person name="Ebbole D.J."/>
            <person name="Freitag M."/>
            <person name="Paulsen I."/>
            <person name="Sachs M.S."/>
            <person name="Lander E.S."/>
            <person name="Nusbaum C."/>
            <person name="Birren B."/>
        </authorList>
    </citation>
    <scope>NUCLEOTIDE SEQUENCE [LARGE SCALE GENOMIC DNA]</scope>
    <source>
        <strain evidence="2">ATCC 24698 / 74-OR23-1A / CBS 708.71 / DSM 1257 / FGSC 987</strain>
    </source>
</reference>